<dbReference type="InterPro" id="IPR008952">
    <property type="entry name" value="Tetraspanin_EC2_sf"/>
</dbReference>
<reference evidence="14 15" key="1">
    <citation type="journal article" date="2018" name="Nat. Ecol. Evol.">
        <title>Shark genomes provide insights into elasmobranch evolution and the origin of vertebrates.</title>
        <authorList>
            <person name="Hara Y"/>
            <person name="Yamaguchi K"/>
            <person name="Onimaru K"/>
            <person name="Kadota M"/>
            <person name="Koyanagi M"/>
            <person name="Keeley SD"/>
            <person name="Tatsumi K"/>
            <person name="Tanaka K"/>
            <person name="Motone F"/>
            <person name="Kageyama Y"/>
            <person name="Nozu R"/>
            <person name="Adachi N"/>
            <person name="Nishimura O"/>
            <person name="Nakagawa R"/>
            <person name="Tanegashima C"/>
            <person name="Kiyatake I"/>
            <person name="Matsumoto R"/>
            <person name="Murakumo K"/>
            <person name="Nishida K"/>
            <person name="Terakita A"/>
            <person name="Kuratani S"/>
            <person name="Sato K"/>
            <person name="Hyodo S Kuraku.S."/>
        </authorList>
    </citation>
    <scope>NUCLEOTIDE SEQUENCE [LARGE SCALE GENOMIC DNA]</scope>
</reference>
<feature type="transmembrane region" description="Helical" evidence="13">
    <location>
        <begin position="152"/>
        <end position="176"/>
    </location>
</feature>
<feature type="transmembrane region" description="Helical" evidence="13">
    <location>
        <begin position="293"/>
        <end position="315"/>
    </location>
</feature>
<keyword evidence="6 13" id="KW-0472">Membrane</keyword>
<dbReference type="STRING" id="75743.A0A401PH19"/>
<dbReference type="EMBL" id="BFAA01000468">
    <property type="protein sequence ID" value="GCB72425.1"/>
    <property type="molecule type" value="Genomic_DNA"/>
</dbReference>
<dbReference type="GO" id="GO:0019899">
    <property type="term" value="F:enzyme binding"/>
    <property type="evidence" value="ECO:0007669"/>
    <property type="project" value="UniProtKB-ARBA"/>
</dbReference>
<evidence type="ECO:0000256" key="12">
    <source>
        <dbReference type="ARBA" id="ARBA00083961"/>
    </source>
</evidence>
<evidence type="ECO:0000256" key="3">
    <source>
        <dbReference type="ARBA" id="ARBA00022475"/>
    </source>
</evidence>
<comment type="function">
    <text evidence="9">Part of TspanC8 subgroup, composed of 6 members that interact with the transmembrane metalloprotease ADAM10. This interaction is required for ADAM10 exit from the endoplasmic reticulum and for enzymatic maturation and trafficking to the cell surface as well as substrate specificity. Different TspanC8/ADAM10 complexes have distinct substrates.</text>
</comment>
<keyword evidence="15" id="KW-1185">Reference proteome</keyword>
<dbReference type="AlphaFoldDB" id="A0A401PH19"/>
<organism evidence="14 15">
    <name type="scientific">Scyliorhinus torazame</name>
    <name type="common">Cloudy catshark</name>
    <name type="synonym">Catulus torazame</name>
    <dbReference type="NCBI Taxonomy" id="75743"/>
    <lineage>
        <taxon>Eukaryota</taxon>
        <taxon>Metazoa</taxon>
        <taxon>Chordata</taxon>
        <taxon>Craniata</taxon>
        <taxon>Vertebrata</taxon>
        <taxon>Chondrichthyes</taxon>
        <taxon>Elasmobranchii</taxon>
        <taxon>Galeomorphii</taxon>
        <taxon>Galeoidea</taxon>
        <taxon>Carcharhiniformes</taxon>
        <taxon>Scyliorhinidae</taxon>
        <taxon>Scyliorhinus</taxon>
    </lineage>
</organism>
<evidence type="ECO:0000256" key="1">
    <source>
        <dbReference type="ARBA" id="ARBA00004651"/>
    </source>
</evidence>
<proteinExistence type="inferred from homology"/>
<comment type="similarity">
    <text evidence="2">Belongs to the tetraspanin (TM4SF) family.</text>
</comment>
<gene>
    <name evidence="14" type="ORF">scyTo_0001987</name>
</gene>
<accession>A0A401PH19</accession>
<evidence type="ECO:0000313" key="14">
    <source>
        <dbReference type="EMBL" id="GCB72425.1"/>
    </source>
</evidence>
<feature type="transmembrane region" description="Helical" evidence="13">
    <location>
        <begin position="125"/>
        <end position="145"/>
    </location>
</feature>
<dbReference type="PANTHER" id="PTHR19282">
    <property type="entry name" value="TETRASPANIN"/>
    <property type="match status" value="1"/>
</dbReference>
<dbReference type="Gene3D" id="1.10.1450.10">
    <property type="entry name" value="Tetraspanin"/>
    <property type="match status" value="1"/>
</dbReference>
<keyword evidence="8" id="KW-0325">Glycoprotein</keyword>
<evidence type="ECO:0000256" key="10">
    <source>
        <dbReference type="ARBA" id="ARBA00065402"/>
    </source>
</evidence>
<dbReference type="CDD" id="cd03167">
    <property type="entry name" value="oculospanin_like_LEL"/>
    <property type="match status" value="1"/>
</dbReference>
<dbReference type="InterPro" id="IPR018499">
    <property type="entry name" value="Tetraspanin/Peripherin"/>
</dbReference>
<evidence type="ECO:0000256" key="11">
    <source>
        <dbReference type="ARBA" id="ARBA00073330"/>
    </source>
</evidence>
<dbReference type="Pfam" id="PF00335">
    <property type="entry name" value="Tetraspanin"/>
    <property type="match status" value="1"/>
</dbReference>
<evidence type="ECO:0000256" key="13">
    <source>
        <dbReference type="SAM" id="Phobius"/>
    </source>
</evidence>
<evidence type="ECO:0000256" key="2">
    <source>
        <dbReference type="ARBA" id="ARBA00006840"/>
    </source>
</evidence>
<comment type="subcellular location">
    <subcellularLocation>
        <location evidence="1">Cell membrane</location>
        <topology evidence="1">Multi-pass membrane protein</topology>
    </subcellularLocation>
</comment>
<evidence type="ECO:0000313" key="15">
    <source>
        <dbReference type="Proteomes" id="UP000288216"/>
    </source>
</evidence>
<dbReference type="OrthoDB" id="8122038at2759"/>
<comment type="caution">
    <text evidence="14">The sequence shown here is derived from an EMBL/GenBank/DDBJ whole genome shotgun (WGS) entry which is preliminary data.</text>
</comment>
<sequence>MFQCFPFIKKRDVGELSPLIFKEERLGNGEMVQARCSRCPQGDGAETESDLRSEPNSQQVICQPHRQRCEINKVNGCIKYIMFLSNFMFTVLGYLLLGIGVWGLIDKESLNSDRISNLSTDPMLVFAVVGVVVGTVSFSGCVGALRENQCLLKFFTAGVLMLATAEIVFGILVYVLRDRIGGYLQNGMILGVQRYQDDPDLRFIMNEIQQGFKCCGVESYQDWQLNLYFNCSSPGVHACGAPASCCINPQENGMVMNSQCGFGALHMEEVTAQDYIYLRGCMSRLTSWLTSNIGSIGTFGVILMVIQVLGLIFATKILSDIELIKAHW</sequence>
<evidence type="ECO:0000256" key="4">
    <source>
        <dbReference type="ARBA" id="ARBA00022692"/>
    </source>
</evidence>
<dbReference type="Proteomes" id="UP000288216">
    <property type="component" value="Unassembled WGS sequence"/>
</dbReference>
<keyword evidence="4 13" id="KW-0812">Transmembrane</keyword>
<evidence type="ECO:0000256" key="5">
    <source>
        <dbReference type="ARBA" id="ARBA00022989"/>
    </source>
</evidence>
<dbReference type="SUPFAM" id="SSF48652">
    <property type="entry name" value="Tetraspanin"/>
    <property type="match status" value="1"/>
</dbReference>
<dbReference type="FunFam" id="1.10.1450.10:FF:000033">
    <property type="entry name" value="Tetraspanin"/>
    <property type="match status" value="1"/>
</dbReference>
<dbReference type="OMA" id="CINPQEN"/>
<protein>
    <recommendedName>
        <fullName evidence="11">Tetraspanin-10</fullName>
    </recommendedName>
    <alternativeName>
        <fullName evidence="12">Oculospanin</fullName>
    </alternativeName>
</protein>
<keyword evidence="7" id="KW-1015">Disulfide bond</keyword>
<dbReference type="PANTHER" id="PTHR19282:SF550">
    <property type="entry name" value="TETRASPANIN-10"/>
    <property type="match status" value="1"/>
</dbReference>
<comment type="subunit">
    <text evidence="10">Interacts with ADAM10.</text>
</comment>
<evidence type="ECO:0000256" key="6">
    <source>
        <dbReference type="ARBA" id="ARBA00023136"/>
    </source>
</evidence>
<dbReference type="PRINTS" id="PR00259">
    <property type="entry name" value="TMFOUR"/>
</dbReference>
<dbReference type="GO" id="GO:0005886">
    <property type="term" value="C:plasma membrane"/>
    <property type="evidence" value="ECO:0007669"/>
    <property type="project" value="UniProtKB-SubCell"/>
</dbReference>
<keyword evidence="5 13" id="KW-1133">Transmembrane helix</keyword>
<evidence type="ECO:0000256" key="7">
    <source>
        <dbReference type="ARBA" id="ARBA00023157"/>
    </source>
</evidence>
<feature type="transmembrane region" description="Helical" evidence="13">
    <location>
        <begin position="80"/>
        <end position="105"/>
    </location>
</feature>
<name>A0A401PH19_SCYTO</name>
<evidence type="ECO:0000256" key="9">
    <source>
        <dbReference type="ARBA" id="ARBA00056995"/>
    </source>
</evidence>
<keyword evidence="3" id="KW-1003">Cell membrane</keyword>
<evidence type="ECO:0000256" key="8">
    <source>
        <dbReference type="ARBA" id="ARBA00023180"/>
    </source>
</evidence>